<dbReference type="GO" id="GO:0006123">
    <property type="term" value="P:mitochondrial electron transport, cytochrome c to oxygen"/>
    <property type="evidence" value="ECO:0007669"/>
    <property type="project" value="InterPro"/>
</dbReference>
<dbReference type="SUPFAM" id="SSF57802">
    <property type="entry name" value="Rubredoxin-like"/>
    <property type="match status" value="1"/>
</dbReference>
<dbReference type="GeneTree" id="ENSGT00960000192270"/>
<evidence type="ECO:0000256" key="7">
    <source>
        <dbReference type="ARBA" id="ARBA00022990"/>
    </source>
</evidence>
<evidence type="ECO:0000256" key="12">
    <source>
        <dbReference type="SAM" id="MobiDB-lite"/>
    </source>
</evidence>
<dbReference type="Pfam" id="PF01215">
    <property type="entry name" value="COX5B"/>
    <property type="match status" value="1"/>
</dbReference>
<feature type="binding site" evidence="11">
    <location>
        <position position="105"/>
    </location>
    <ligand>
        <name>Zn(2+)</name>
        <dbReference type="ChEBI" id="CHEBI:29105"/>
    </ligand>
</feature>
<feature type="binding site" evidence="11">
    <location>
        <position position="107"/>
    </location>
    <ligand>
        <name>Zn(2+)</name>
        <dbReference type="ChEBI" id="CHEBI:29105"/>
    </ligand>
</feature>
<keyword evidence="14" id="KW-1185">Reference proteome</keyword>
<name>A0A8C4LJ95_EQUAS</name>
<keyword evidence="5 11" id="KW-0862">Zinc</keyword>
<reference evidence="13 14" key="1">
    <citation type="journal article" date="2020" name="Nat. Commun.">
        <title>Donkey genomes provide new insights into domestication and selection for coat color.</title>
        <authorList>
            <person name="Wang"/>
            <person name="C."/>
            <person name="Li"/>
            <person name="H."/>
            <person name="Guo"/>
            <person name="Y."/>
            <person name="Huang"/>
            <person name="J."/>
            <person name="Sun"/>
            <person name="Y."/>
            <person name="Min"/>
            <person name="J."/>
            <person name="Wang"/>
            <person name="J."/>
            <person name="Fang"/>
            <person name="X."/>
            <person name="Zhao"/>
            <person name="Z."/>
            <person name="Wang"/>
            <person name="S."/>
            <person name="Zhang"/>
            <person name="Y."/>
            <person name="Liu"/>
            <person name="Q."/>
            <person name="Jiang"/>
            <person name="Q."/>
            <person name="Wang"/>
            <person name="X."/>
            <person name="Guo"/>
            <person name="Y."/>
            <person name="Yang"/>
            <person name="C."/>
            <person name="Wang"/>
            <person name="Y."/>
            <person name="Tian"/>
            <person name="F."/>
            <person name="Zhuang"/>
            <person name="G."/>
            <person name="Fan"/>
            <person name="Y."/>
            <person name="Gao"/>
            <person name="Q."/>
            <person name="Li"/>
            <person name="Y."/>
            <person name="Ju"/>
            <person name="Z."/>
            <person name="Li"/>
            <person name="J."/>
            <person name="Li"/>
            <person name="R."/>
            <person name="Hou"/>
            <person name="M."/>
            <person name="Yang"/>
            <person name="G."/>
            <person name="Liu"/>
            <person name="G."/>
            <person name="Liu"/>
            <person name="W."/>
            <person name="Guo"/>
            <person name="J."/>
            <person name="Pan"/>
            <person name="S."/>
            <person name="Fan"/>
            <person name="G."/>
            <person name="Zhang"/>
            <person name="W."/>
            <person name="Zhang"/>
            <person name="R."/>
            <person name="Yu"/>
            <person name="J."/>
            <person name="Zhang"/>
            <person name="X."/>
            <person name="Yin"/>
            <person name="Q."/>
            <person name="Ji"/>
            <person name="C."/>
            <person name="Jin"/>
            <person name="Y."/>
            <person name="Yue"/>
            <person name="G."/>
            <person name="Liu"/>
            <person name="M."/>
            <person name="Xu"/>
            <person name="J."/>
            <person name="Liu"/>
            <person name="S."/>
            <person name="Jordana"/>
            <person name="J."/>
            <person name="Noce"/>
            <person name="A."/>
            <person name="Amills"/>
            <person name="M."/>
            <person name="Wu"/>
            <person name="D.D."/>
            <person name="Li"/>
            <person name="S."/>
            <person name="Zhou"/>
            <person name="X. and Zhong"/>
            <person name="J."/>
        </authorList>
    </citation>
    <scope>NUCLEOTIDE SEQUENCE [LARGE SCALE GENOMIC DNA]</scope>
</reference>
<evidence type="ECO:0000256" key="3">
    <source>
        <dbReference type="ARBA" id="ARBA00022723"/>
    </source>
</evidence>
<reference evidence="13" key="2">
    <citation type="submission" date="2025-08" db="UniProtKB">
        <authorList>
            <consortium name="Ensembl"/>
        </authorList>
    </citation>
    <scope>IDENTIFICATION</scope>
</reference>
<reference evidence="13" key="3">
    <citation type="submission" date="2025-09" db="UniProtKB">
        <authorList>
            <consortium name="Ensembl"/>
        </authorList>
    </citation>
    <scope>IDENTIFICATION</scope>
</reference>
<dbReference type="PANTHER" id="PTHR10122:SF20">
    <property type="entry name" value="CYTOCHROME C OXIDASE SUBUNIT 5B, MITOCHONDRIAL"/>
    <property type="match status" value="1"/>
</dbReference>
<keyword evidence="9" id="KW-0472">Membrane</keyword>
<keyword evidence="8" id="KW-0496">Mitochondrion</keyword>
<accession>A0A8C4LJ95</accession>
<dbReference type="Ensembl" id="ENSEAST00005013932.2">
    <property type="protein sequence ID" value="ENSEASP00005012820.2"/>
    <property type="gene ID" value="ENSEASG00005008961.2"/>
</dbReference>
<dbReference type="GO" id="GO:0046872">
    <property type="term" value="F:metal ion binding"/>
    <property type="evidence" value="ECO:0007669"/>
    <property type="project" value="UniProtKB-KW"/>
</dbReference>
<evidence type="ECO:0000256" key="8">
    <source>
        <dbReference type="ARBA" id="ARBA00023128"/>
    </source>
</evidence>
<proteinExistence type="predicted"/>
<dbReference type="GO" id="GO:0045277">
    <property type="term" value="C:respiratory chain complex IV"/>
    <property type="evidence" value="ECO:0007669"/>
    <property type="project" value="InterPro"/>
</dbReference>
<keyword evidence="7" id="KW-0007">Acetylation</keyword>
<evidence type="ECO:0000256" key="10">
    <source>
        <dbReference type="ARBA" id="ARBA00031048"/>
    </source>
</evidence>
<dbReference type="PANTHER" id="PTHR10122">
    <property type="entry name" value="CYTOCHROME C OXIDASE SUBUNIT 5B, MITOCHONDRIAL"/>
    <property type="match status" value="1"/>
</dbReference>
<feature type="region of interest" description="Disordered" evidence="12">
    <location>
        <begin position="73"/>
        <end position="92"/>
    </location>
</feature>
<keyword evidence="3 11" id="KW-0479">Metal-binding</keyword>
<comment type="subcellular location">
    <subcellularLocation>
        <location evidence="1">Mitochondrion inner membrane</location>
    </subcellularLocation>
</comment>
<evidence type="ECO:0000256" key="6">
    <source>
        <dbReference type="ARBA" id="ARBA00022946"/>
    </source>
</evidence>
<keyword evidence="6" id="KW-0809">Transit peptide</keyword>
<keyword evidence="4" id="KW-0999">Mitochondrion inner membrane</keyword>
<sequence length="146" mass="16086">MLGCASGSGRCPQSHRSIQQPAKLIMSLAIFPLVTEGIRNRSLKEKWLICAPADDKWATGLERELSMAARKGLDSCNTPAPKAASGTKEDPNLVPSVTNKPIASCICEKDNTAVTCFWLHKGEPVMPRLLPLHWLLLPLKKERKEE</sequence>
<evidence type="ECO:0000256" key="9">
    <source>
        <dbReference type="ARBA" id="ARBA00023136"/>
    </source>
</evidence>
<dbReference type="AlphaFoldDB" id="A0A8C4LJ95"/>
<evidence type="ECO:0000256" key="2">
    <source>
        <dbReference type="ARBA" id="ARBA00020224"/>
    </source>
</evidence>
<evidence type="ECO:0000256" key="1">
    <source>
        <dbReference type="ARBA" id="ARBA00004273"/>
    </source>
</evidence>
<evidence type="ECO:0000256" key="5">
    <source>
        <dbReference type="ARBA" id="ARBA00022833"/>
    </source>
</evidence>
<dbReference type="GO" id="GO:0005743">
    <property type="term" value="C:mitochondrial inner membrane"/>
    <property type="evidence" value="ECO:0007669"/>
    <property type="project" value="UniProtKB-SubCell"/>
</dbReference>
<organism evidence="13 14">
    <name type="scientific">Equus asinus</name>
    <name type="common">Donkey</name>
    <name type="synonym">Equus africanus asinus</name>
    <dbReference type="NCBI Taxonomy" id="9793"/>
    <lineage>
        <taxon>Eukaryota</taxon>
        <taxon>Metazoa</taxon>
        <taxon>Chordata</taxon>
        <taxon>Craniata</taxon>
        <taxon>Vertebrata</taxon>
        <taxon>Euteleostomi</taxon>
        <taxon>Mammalia</taxon>
        <taxon>Eutheria</taxon>
        <taxon>Laurasiatheria</taxon>
        <taxon>Perissodactyla</taxon>
        <taxon>Equidae</taxon>
        <taxon>Equus</taxon>
    </lineage>
</organism>
<evidence type="ECO:0000313" key="14">
    <source>
        <dbReference type="Proteomes" id="UP000694387"/>
    </source>
</evidence>
<evidence type="ECO:0000313" key="13">
    <source>
        <dbReference type="Ensembl" id="ENSEASP00005012820.2"/>
    </source>
</evidence>
<evidence type="ECO:0000256" key="4">
    <source>
        <dbReference type="ARBA" id="ARBA00022792"/>
    </source>
</evidence>
<dbReference type="InterPro" id="IPR036972">
    <property type="entry name" value="Cyt_c_oxidase_su5b_sf"/>
</dbReference>
<dbReference type="PROSITE" id="PS51359">
    <property type="entry name" value="COX5B_2"/>
    <property type="match status" value="1"/>
</dbReference>
<dbReference type="Proteomes" id="UP000694387">
    <property type="component" value="Chromosome 1"/>
</dbReference>
<dbReference type="InterPro" id="IPR002124">
    <property type="entry name" value="Cyt_c_oxidase_su5b"/>
</dbReference>
<evidence type="ECO:0000256" key="11">
    <source>
        <dbReference type="PIRSR" id="PIRSR602124-1"/>
    </source>
</evidence>
<dbReference type="Gene3D" id="2.60.11.10">
    <property type="entry name" value="Cytochrome c oxidase, subunit Vb"/>
    <property type="match status" value="1"/>
</dbReference>
<protein>
    <recommendedName>
        <fullName evidence="2">Cytochrome c oxidase subunit 5B, mitochondrial</fullName>
    </recommendedName>
    <alternativeName>
        <fullName evidence="10">Cytochrome c oxidase polypeptide Vb</fullName>
    </alternativeName>
</protein>